<comment type="catalytic activity">
    <reaction evidence="1 10 11">
        <text>Endonucleolytic cleavage to 5'-phosphomonoester.</text>
        <dbReference type="EC" id="3.1.26.4"/>
    </reaction>
</comment>
<accession>A0A1I1WWL2</accession>
<organism evidence="13 14">
    <name type="scientific">Nannocystis exedens</name>
    <dbReference type="NCBI Taxonomy" id="54"/>
    <lineage>
        <taxon>Bacteria</taxon>
        <taxon>Pseudomonadati</taxon>
        <taxon>Myxococcota</taxon>
        <taxon>Polyangia</taxon>
        <taxon>Nannocystales</taxon>
        <taxon>Nannocystaceae</taxon>
        <taxon>Nannocystis</taxon>
    </lineage>
</organism>
<comment type="subcellular location">
    <subcellularLocation>
        <location evidence="3">Cytoplasm</location>
    </subcellularLocation>
</comment>
<dbReference type="Gene3D" id="3.30.420.10">
    <property type="entry name" value="Ribonuclease H-like superfamily/Ribonuclease H"/>
    <property type="match status" value="1"/>
</dbReference>
<comment type="function">
    <text evidence="2 11">Endonuclease that specifically degrades the RNA of RNA-DNA hybrids.</text>
</comment>
<dbReference type="InterPro" id="IPR036397">
    <property type="entry name" value="RNaseH_sf"/>
</dbReference>
<evidence type="ECO:0000256" key="10">
    <source>
        <dbReference type="PROSITE-ProRule" id="PRU01319"/>
    </source>
</evidence>
<evidence type="ECO:0000256" key="6">
    <source>
        <dbReference type="ARBA" id="ARBA00022722"/>
    </source>
</evidence>
<evidence type="ECO:0000256" key="8">
    <source>
        <dbReference type="ARBA" id="ARBA00022759"/>
    </source>
</evidence>
<feature type="domain" description="RNase H type-2" evidence="12">
    <location>
        <begin position="7"/>
        <end position="220"/>
    </location>
</feature>
<dbReference type="EMBL" id="FOMX01000007">
    <property type="protein sequence ID" value="SFD99442.1"/>
    <property type="molecule type" value="Genomic_DNA"/>
</dbReference>
<dbReference type="AlphaFoldDB" id="A0A1I1WWL2"/>
<dbReference type="PROSITE" id="PS51975">
    <property type="entry name" value="RNASE_H_2"/>
    <property type="match status" value="1"/>
</dbReference>
<dbReference type="EC" id="3.1.26.4" evidence="11"/>
<proteinExistence type="inferred from homology"/>
<dbReference type="GO" id="GO:0046872">
    <property type="term" value="F:metal ion binding"/>
    <property type="evidence" value="ECO:0007669"/>
    <property type="project" value="UniProtKB-KW"/>
</dbReference>
<dbReference type="InterPro" id="IPR024567">
    <property type="entry name" value="RNase_HII/HIII_dom"/>
</dbReference>
<gene>
    <name evidence="13" type="ORF">SAMN02745121_02577</name>
</gene>
<dbReference type="STRING" id="54.SAMN02745121_02577"/>
<keyword evidence="14" id="KW-1185">Reference proteome</keyword>
<keyword evidence="6 10" id="KW-0540">Nuclease</keyword>
<protein>
    <recommendedName>
        <fullName evidence="11">Ribonuclease</fullName>
        <ecNumber evidence="11">3.1.26.4</ecNumber>
    </recommendedName>
</protein>
<dbReference type="InterPro" id="IPR012337">
    <property type="entry name" value="RNaseH-like_sf"/>
</dbReference>
<dbReference type="GO" id="GO:0003723">
    <property type="term" value="F:RNA binding"/>
    <property type="evidence" value="ECO:0007669"/>
    <property type="project" value="UniProtKB-UniRule"/>
</dbReference>
<dbReference type="Pfam" id="PF01351">
    <property type="entry name" value="RNase_HII"/>
    <property type="match status" value="1"/>
</dbReference>
<dbReference type="InterPro" id="IPR001352">
    <property type="entry name" value="RNase_HII/HIII"/>
</dbReference>
<feature type="binding site" evidence="10">
    <location>
        <position position="14"/>
    </location>
    <ligand>
        <name>a divalent metal cation</name>
        <dbReference type="ChEBI" id="CHEBI:60240"/>
    </ligand>
</feature>
<keyword evidence="9 10" id="KW-0378">Hydrolase</keyword>
<dbReference type="PANTHER" id="PTHR10954">
    <property type="entry name" value="RIBONUCLEASE H2 SUBUNIT A"/>
    <property type="match status" value="1"/>
</dbReference>
<dbReference type="GO" id="GO:0043137">
    <property type="term" value="P:DNA replication, removal of RNA primer"/>
    <property type="evidence" value="ECO:0007669"/>
    <property type="project" value="TreeGrafter"/>
</dbReference>
<evidence type="ECO:0000256" key="5">
    <source>
        <dbReference type="ARBA" id="ARBA00022490"/>
    </source>
</evidence>
<keyword evidence="8 10" id="KW-0255">Endonuclease</keyword>
<evidence type="ECO:0000313" key="13">
    <source>
        <dbReference type="EMBL" id="SFD99442.1"/>
    </source>
</evidence>
<evidence type="ECO:0000256" key="2">
    <source>
        <dbReference type="ARBA" id="ARBA00004065"/>
    </source>
</evidence>
<dbReference type="PANTHER" id="PTHR10954:SF23">
    <property type="entry name" value="RIBONUCLEASE"/>
    <property type="match status" value="1"/>
</dbReference>
<dbReference type="Proteomes" id="UP000199400">
    <property type="component" value="Unassembled WGS sequence"/>
</dbReference>
<evidence type="ECO:0000256" key="1">
    <source>
        <dbReference type="ARBA" id="ARBA00000077"/>
    </source>
</evidence>
<evidence type="ECO:0000259" key="12">
    <source>
        <dbReference type="PROSITE" id="PS51975"/>
    </source>
</evidence>
<dbReference type="RefSeq" id="WP_170135849.1">
    <property type="nucleotide sequence ID" value="NZ_FOMX01000007.1"/>
</dbReference>
<keyword evidence="7 10" id="KW-0479">Metal-binding</keyword>
<evidence type="ECO:0000256" key="11">
    <source>
        <dbReference type="RuleBase" id="RU003515"/>
    </source>
</evidence>
<keyword evidence="5" id="KW-0963">Cytoplasm</keyword>
<evidence type="ECO:0000256" key="9">
    <source>
        <dbReference type="ARBA" id="ARBA00022801"/>
    </source>
</evidence>
<feature type="binding site" evidence="10">
    <location>
        <position position="119"/>
    </location>
    <ligand>
        <name>a divalent metal cation</name>
        <dbReference type="ChEBI" id="CHEBI:60240"/>
    </ligand>
</feature>
<comment type="cofactor">
    <cofactor evidence="10">
        <name>Mn(2+)</name>
        <dbReference type="ChEBI" id="CHEBI:29035"/>
    </cofactor>
    <cofactor evidence="10">
        <name>Mg(2+)</name>
        <dbReference type="ChEBI" id="CHEBI:18420"/>
    </cofactor>
    <text evidence="10">Manganese or magnesium. Binds 1 divalent metal ion per monomer in the absence of substrate. May bind a second metal ion after substrate binding.</text>
</comment>
<dbReference type="GO" id="GO:0006298">
    <property type="term" value="P:mismatch repair"/>
    <property type="evidence" value="ECO:0007669"/>
    <property type="project" value="TreeGrafter"/>
</dbReference>
<evidence type="ECO:0000256" key="7">
    <source>
        <dbReference type="ARBA" id="ARBA00022723"/>
    </source>
</evidence>
<feature type="binding site" evidence="10">
    <location>
        <position position="13"/>
    </location>
    <ligand>
        <name>a divalent metal cation</name>
        <dbReference type="ChEBI" id="CHEBI:60240"/>
    </ligand>
</feature>
<sequence>MSLEHTWPAWGLDEAGRGPILGPMTLALVALDAAAAAELRGLGVQDSKRFGAGPKAQELRASLAVDIRRVARVCICVEIHVDVIDEHTFRGQLNVLEQQTALRLLADAGAPEDAHIIADGCRIFTPLQRSYPRLCAVDKGEEAHVAVAAASIVAKHARDEAFAAIAARYAADFGPIAGGGYLNKATRRFLDAYNKVHARLPPEARKSWGAEKVGAGDQLSLMAE</sequence>
<evidence type="ECO:0000313" key="14">
    <source>
        <dbReference type="Proteomes" id="UP000199400"/>
    </source>
</evidence>
<dbReference type="GO" id="GO:0005737">
    <property type="term" value="C:cytoplasm"/>
    <property type="evidence" value="ECO:0007669"/>
    <property type="project" value="UniProtKB-SubCell"/>
</dbReference>
<dbReference type="GO" id="GO:0032299">
    <property type="term" value="C:ribonuclease H2 complex"/>
    <property type="evidence" value="ECO:0007669"/>
    <property type="project" value="TreeGrafter"/>
</dbReference>
<evidence type="ECO:0000256" key="3">
    <source>
        <dbReference type="ARBA" id="ARBA00004496"/>
    </source>
</evidence>
<dbReference type="SUPFAM" id="SSF53098">
    <property type="entry name" value="Ribonuclease H-like"/>
    <property type="match status" value="1"/>
</dbReference>
<evidence type="ECO:0000256" key="4">
    <source>
        <dbReference type="ARBA" id="ARBA00008378"/>
    </source>
</evidence>
<reference evidence="14" key="1">
    <citation type="submission" date="2016-10" db="EMBL/GenBank/DDBJ databases">
        <authorList>
            <person name="Varghese N."/>
            <person name="Submissions S."/>
        </authorList>
    </citation>
    <scope>NUCLEOTIDE SEQUENCE [LARGE SCALE GENOMIC DNA]</scope>
    <source>
        <strain evidence="14">ATCC 25963</strain>
    </source>
</reference>
<dbReference type="GO" id="GO:0004523">
    <property type="term" value="F:RNA-DNA hybrid ribonuclease activity"/>
    <property type="evidence" value="ECO:0007669"/>
    <property type="project" value="UniProtKB-UniRule"/>
</dbReference>
<name>A0A1I1WWL2_9BACT</name>
<comment type="similarity">
    <text evidence="4">Belongs to the RNase HII family. RnhC subfamily.</text>
</comment>